<dbReference type="EMBL" id="PVNG01000059">
    <property type="protein sequence ID" value="PRX43158.1"/>
    <property type="molecule type" value="Genomic_DNA"/>
</dbReference>
<evidence type="ECO:0000256" key="1">
    <source>
        <dbReference type="SAM" id="MobiDB-lite"/>
    </source>
</evidence>
<feature type="region of interest" description="Disordered" evidence="1">
    <location>
        <begin position="142"/>
        <end position="161"/>
    </location>
</feature>
<evidence type="ECO:0000259" key="2">
    <source>
        <dbReference type="Pfam" id="PF09299"/>
    </source>
</evidence>
<feature type="compositionally biased region" description="Low complexity" evidence="1">
    <location>
        <begin position="71"/>
        <end position="82"/>
    </location>
</feature>
<evidence type="ECO:0000313" key="3">
    <source>
        <dbReference type="EMBL" id="PRX43158.1"/>
    </source>
</evidence>
<name>A0A2T0LK65_9ACTN</name>
<dbReference type="AlphaFoldDB" id="A0A2T0LK65"/>
<sequence>MSAAAISADTTVSARSGGCRLQPRRHRSRPPRPRRGVEQAGFHGRCGAGLPGVRVAAGRTGITAYAAAGVSAPSPARLPAAPQGQDRATAPHDRPDAAVHLPGSHRRCARRCGRLYGPLTPGPADADRPLLRLGGLVQHRAAAPDAGRPYASPAVAGRPQRAHRSDAAALPHLLLASGERTIGEDGIHFRTFASIAPELQGHGGQRAVVRYMPYDDRSIEVYLDGADLCTALPGNRLTPPSRTSFAGTLVPRPRLWPRAAPAYRVGHRRAGPAHRCRARRIIGDLIDHLATGVVHGCAGTGKTFAV</sequence>
<accession>A0A2T0LK65</accession>
<dbReference type="InterPro" id="IPR015378">
    <property type="entry name" value="Transposase-like_Mu_C"/>
</dbReference>
<feature type="region of interest" description="Disordered" evidence="1">
    <location>
        <begin position="71"/>
        <end position="102"/>
    </location>
</feature>
<protein>
    <submittedName>
        <fullName evidence="3">Mu transposase-like protein</fullName>
    </submittedName>
</protein>
<dbReference type="Pfam" id="PF09299">
    <property type="entry name" value="Mu-transpos_C"/>
    <property type="match status" value="1"/>
</dbReference>
<organism evidence="3 4">
    <name type="scientific">Nonomuraea fuscirosea</name>
    <dbReference type="NCBI Taxonomy" id="1291556"/>
    <lineage>
        <taxon>Bacteria</taxon>
        <taxon>Bacillati</taxon>
        <taxon>Actinomycetota</taxon>
        <taxon>Actinomycetes</taxon>
        <taxon>Streptosporangiales</taxon>
        <taxon>Streptosporangiaceae</taxon>
        <taxon>Nonomuraea</taxon>
    </lineage>
</organism>
<proteinExistence type="predicted"/>
<feature type="compositionally biased region" description="Basic residues" evidence="1">
    <location>
        <begin position="22"/>
        <end position="34"/>
    </location>
</feature>
<feature type="region of interest" description="Disordered" evidence="1">
    <location>
        <begin position="1"/>
        <end position="49"/>
    </location>
</feature>
<evidence type="ECO:0000313" key="4">
    <source>
        <dbReference type="Proteomes" id="UP000238312"/>
    </source>
</evidence>
<feature type="domain" description="Transposase-like Mu C-terminal" evidence="2">
    <location>
        <begin position="173"/>
        <end position="230"/>
    </location>
</feature>
<comment type="caution">
    <text evidence="3">The sequence shown here is derived from an EMBL/GenBank/DDBJ whole genome shotgun (WGS) entry which is preliminary data.</text>
</comment>
<keyword evidence="4" id="KW-1185">Reference proteome</keyword>
<gene>
    <name evidence="3" type="ORF">B0I32_1594</name>
</gene>
<reference evidence="3 4" key="1">
    <citation type="submission" date="2018-03" db="EMBL/GenBank/DDBJ databases">
        <title>Genomic Encyclopedia of Type Strains, Phase III (KMG-III): the genomes of soil and plant-associated and newly described type strains.</title>
        <authorList>
            <person name="Whitman W."/>
        </authorList>
    </citation>
    <scope>NUCLEOTIDE SEQUENCE [LARGE SCALE GENOMIC DNA]</scope>
    <source>
        <strain evidence="3 4">CGMCC 4.7104</strain>
    </source>
</reference>
<dbReference type="Proteomes" id="UP000238312">
    <property type="component" value="Unassembled WGS sequence"/>
</dbReference>